<gene>
    <name evidence="2" type="ORF">GIS00_04355</name>
</gene>
<accession>A0A7K1FGF1</accession>
<reference evidence="2 3" key="1">
    <citation type="submission" date="2019-11" db="EMBL/GenBank/DDBJ databases">
        <authorList>
            <person name="Jiang L.-Q."/>
        </authorList>
    </citation>
    <scope>NUCLEOTIDE SEQUENCE [LARGE SCALE GENOMIC DNA]</scope>
    <source>
        <strain evidence="2 3">YIM 132087</strain>
    </source>
</reference>
<keyword evidence="1" id="KW-1133">Transmembrane helix</keyword>
<feature type="transmembrane region" description="Helical" evidence="1">
    <location>
        <begin position="54"/>
        <end position="71"/>
    </location>
</feature>
<feature type="transmembrane region" description="Helical" evidence="1">
    <location>
        <begin position="21"/>
        <end position="39"/>
    </location>
</feature>
<evidence type="ECO:0000256" key="1">
    <source>
        <dbReference type="SAM" id="Phobius"/>
    </source>
</evidence>
<feature type="transmembrane region" description="Helical" evidence="1">
    <location>
        <begin position="80"/>
        <end position="100"/>
    </location>
</feature>
<feature type="transmembrane region" description="Helical" evidence="1">
    <location>
        <begin position="293"/>
        <end position="312"/>
    </location>
</feature>
<name>A0A7K1FGF1_9ACTN</name>
<proteinExistence type="predicted"/>
<protein>
    <submittedName>
        <fullName evidence="2">Uncharacterized protein</fullName>
    </submittedName>
</protein>
<organism evidence="2 3">
    <name type="scientific">Nakamurella alba</name>
    <dbReference type="NCBI Taxonomy" id="2665158"/>
    <lineage>
        <taxon>Bacteria</taxon>
        <taxon>Bacillati</taxon>
        <taxon>Actinomycetota</taxon>
        <taxon>Actinomycetes</taxon>
        <taxon>Nakamurellales</taxon>
        <taxon>Nakamurellaceae</taxon>
        <taxon>Nakamurella</taxon>
    </lineage>
</organism>
<feature type="transmembrane region" description="Helical" evidence="1">
    <location>
        <begin position="222"/>
        <end position="241"/>
    </location>
</feature>
<keyword evidence="1" id="KW-0472">Membrane</keyword>
<keyword evidence="3" id="KW-1185">Reference proteome</keyword>
<evidence type="ECO:0000313" key="3">
    <source>
        <dbReference type="Proteomes" id="UP000460221"/>
    </source>
</evidence>
<feature type="transmembrane region" description="Helical" evidence="1">
    <location>
        <begin position="120"/>
        <end position="144"/>
    </location>
</feature>
<keyword evidence="1" id="KW-0812">Transmembrane</keyword>
<dbReference type="EMBL" id="WLYK01000001">
    <property type="protein sequence ID" value="MTD13178.1"/>
    <property type="molecule type" value="Genomic_DNA"/>
</dbReference>
<comment type="caution">
    <text evidence="2">The sequence shown here is derived from an EMBL/GenBank/DDBJ whole genome shotgun (WGS) entry which is preliminary data.</text>
</comment>
<dbReference type="Proteomes" id="UP000460221">
    <property type="component" value="Unassembled WGS sequence"/>
</dbReference>
<feature type="transmembrane region" description="Helical" evidence="1">
    <location>
        <begin position="156"/>
        <end position="174"/>
    </location>
</feature>
<feature type="transmembrane region" description="Helical" evidence="1">
    <location>
        <begin position="261"/>
        <end position="281"/>
    </location>
</feature>
<dbReference type="AlphaFoldDB" id="A0A7K1FGF1"/>
<evidence type="ECO:0000313" key="2">
    <source>
        <dbReference type="EMBL" id="MTD13178.1"/>
    </source>
</evidence>
<sequence>MDKSTGTGGPGRGARHLPLRLLAAADLVIVIGALVGMIVDDRELVGLNIWDKPMKFALSILIYAVTWAWLIEQLPRFRRIAWWSGTIAAVFLAVEMVVIVGQTFRMTTSHFNVATPFDTAAWSLMGASIAVVWGATLVLSVLLFRVPGADRARTVAIRWGALIALVGMALGFLMTSPTAQQLAAAEGGAPMDIVGAHTVGVPDGGPGLPILGWSTVAGDLRIPHFLGMHALQLIPIVLILLELLARRGVRQLRSSDTRRRLVHVAAIGWSAVIGITTWQALRGQSIVRPDGLTLAALGITVIGVVVAAAAVLRVGRTRVTA</sequence>